<dbReference type="PANTHER" id="PTHR18829:SF0">
    <property type="entry name" value="PROTEIN YAE1 HOMOLOG"/>
    <property type="match status" value="1"/>
</dbReference>
<dbReference type="InterPro" id="IPR038881">
    <property type="entry name" value="Yae1-like"/>
</dbReference>
<dbReference type="PANTHER" id="PTHR18829">
    <property type="entry name" value="PROTEIN YAE1 HOMOLOG"/>
    <property type="match status" value="1"/>
</dbReference>
<dbReference type="Proteomes" id="UP001162087">
    <property type="component" value="Chromosome 10"/>
</dbReference>
<dbReference type="GO" id="GO:0005737">
    <property type="term" value="C:cytoplasm"/>
    <property type="evidence" value="ECO:0007669"/>
    <property type="project" value="UniProtKB-SubCell"/>
</dbReference>
<accession>A0AA35IZZ3</accession>
<evidence type="ECO:0000313" key="1">
    <source>
        <dbReference type="EMBL" id="CAI4043920.1"/>
    </source>
</evidence>
<proteinExistence type="predicted"/>
<dbReference type="OrthoDB" id="20086at2759"/>
<name>A0AA35IZZ3_SACK1</name>
<protein>
    <submittedName>
        <fullName evidence="1">Uncharacterized protein</fullName>
    </submittedName>
</protein>
<reference evidence="1" key="1">
    <citation type="submission" date="2022-10" db="EMBL/GenBank/DDBJ databases">
        <authorList>
            <person name="Byrne P K."/>
        </authorList>
    </citation>
    <scope>NUCLEOTIDE SEQUENCE</scope>
    <source>
        <strain evidence="1">IFO1802</strain>
    </source>
</reference>
<organism evidence="1 2">
    <name type="scientific">Saccharomyces kudriavzevii (strain ATCC MYA-4449 / AS 2.2408 / CBS 8840 / NBRC 1802 / NCYC 2889)</name>
    <name type="common">Yeast</name>
    <dbReference type="NCBI Taxonomy" id="226230"/>
    <lineage>
        <taxon>Eukaryota</taxon>
        <taxon>Fungi</taxon>
        <taxon>Dikarya</taxon>
        <taxon>Ascomycota</taxon>
        <taxon>Saccharomycotina</taxon>
        <taxon>Saccharomycetes</taxon>
        <taxon>Saccharomycetales</taxon>
        <taxon>Saccharomycetaceae</taxon>
        <taxon>Saccharomyces</taxon>
    </lineage>
</organism>
<sequence>MSTAWDDVWGSDDDVETEQSPDLAKLREHHSKRGYLDGIVSSKEERLQEGFNDGFPTGARLGKQVGVIMGILLGLQVRFGDTDDDLRKAYIEAQKELRIDRVLSKSMFDSNFDLKEMHPLVSKWIDVINDYCEKYHVTPI</sequence>
<gene>
    <name evidence="1" type="primary">SKDI10G2690</name>
    <name evidence="1" type="ORF">SKDI_10G2690</name>
</gene>
<dbReference type="Pfam" id="PF09811">
    <property type="entry name" value="Yae1_N"/>
    <property type="match status" value="1"/>
</dbReference>
<dbReference type="GO" id="GO:0005634">
    <property type="term" value="C:nucleus"/>
    <property type="evidence" value="ECO:0007669"/>
    <property type="project" value="UniProtKB-SubCell"/>
</dbReference>
<dbReference type="EMBL" id="OX365905">
    <property type="protein sequence ID" value="CAI4043920.1"/>
    <property type="molecule type" value="Genomic_DNA"/>
</dbReference>
<keyword evidence="2" id="KW-1185">Reference proteome</keyword>
<dbReference type="InterPro" id="IPR019191">
    <property type="entry name" value="Essential_protein_Yae1_N"/>
</dbReference>
<evidence type="ECO:0000313" key="2">
    <source>
        <dbReference type="Proteomes" id="UP001162087"/>
    </source>
</evidence>